<protein>
    <submittedName>
        <fullName evidence="3">Uncharacterized protein</fullName>
    </submittedName>
</protein>
<feature type="region of interest" description="Disordered" evidence="1">
    <location>
        <begin position="1"/>
        <end position="61"/>
    </location>
</feature>
<dbReference type="EMBL" id="BJMM01000010">
    <property type="protein sequence ID" value="GEB50058.1"/>
    <property type="molecule type" value="Genomic_DNA"/>
</dbReference>
<feature type="compositionally biased region" description="Low complexity" evidence="1">
    <location>
        <begin position="38"/>
        <end position="47"/>
    </location>
</feature>
<proteinExistence type="predicted"/>
<dbReference type="Proteomes" id="UP000319210">
    <property type="component" value="Unassembled WGS sequence"/>
</dbReference>
<gene>
    <name evidence="3" type="ORF">SCA03_26090</name>
</gene>
<organism evidence="3 4">
    <name type="scientific">Streptomyces cacaoi</name>
    <dbReference type="NCBI Taxonomy" id="1898"/>
    <lineage>
        <taxon>Bacteria</taxon>
        <taxon>Bacillati</taxon>
        <taxon>Actinomycetota</taxon>
        <taxon>Actinomycetes</taxon>
        <taxon>Kitasatosporales</taxon>
        <taxon>Streptomycetaceae</taxon>
        <taxon>Streptomyces</taxon>
    </lineage>
</organism>
<name>A0A4Y3R052_STRCI</name>
<evidence type="ECO:0000256" key="2">
    <source>
        <dbReference type="SAM" id="Phobius"/>
    </source>
</evidence>
<dbReference type="AlphaFoldDB" id="A0A4Y3R052"/>
<evidence type="ECO:0000313" key="4">
    <source>
        <dbReference type="Proteomes" id="UP000319210"/>
    </source>
</evidence>
<accession>A0A4Y3R052</accession>
<evidence type="ECO:0000256" key="1">
    <source>
        <dbReference type="SAM" id="MobiDB-lite"/>
    </source>
</evidence>
<comment type="caution">
    <text evidence="3">The sequence shown here is derived from an EMBL/GenBank/DDBJ whole genome shotgun (WGS) entry which is preliminary data.</text>
</comment>
<keyword evidence="2" id="KW-0812">Transmembrane</keyword>
<sequence length="146" mass="15567">MHRVLTGRNPGRPPGPGAVPTPLSRPRPDLCHIRSRRPGGPAEAPTGAEPPAPRACPRQALPARRSKTIRRFTRAAVIGAGILALSGLTAGAAQAIPRPPGFMIGDQYKEPSSEECMKDGHSWPIKEFTCVGPHEDGSWTLTITKL</sequence>
<evidence type="ECO:0000313" key="3">
    <source>
        <dbReference type="EMBL" id="GEB50058.1"/>
    </source>
</evidence>
<reference evidence="3 4" key="1">
    <citation type="submission" date="2019-06" db="EMBL/GenBank/DDBJ databases">
        <title>Whole genome shotgun sequence of Streptomyces cacaoi subsp. cacaoi NBRC 12748.</title>
        <authorList>
            <person name="Hosoyama A."/>
            <person name="Uohara A."/>
            <person name="Ohji S."/>
            <person name="Ichikawa N."/>
        </authorList>
    </citation>
    <scope>NUCLEOTIDE SEQUENCE [LARGE SCALE GENOMIC DNA]</scope>
    <source>
        <strain evidence="3 4">NBRC 12748</strain>
    </source>
</reference>
<feature type="transmembrane region" description="Helical" evidence="2">
    <location>
        <begin position="75"/>
        <end position="96"/>
    </location>
</feature>
<keyword evidence="2" id="KW-1133">Transmembrane helix</keyword>
<feature type="compositionally biased region" description="Pro residues" evidence="1">
    <location>
        <begin position="11"/>
        <end position="25"/>
    </location>
</feature>
<keyword evidence="2" id="KW-0472">Membrane</keyword>
<keyword evidence="4" id="KW-1185">Reference proteome</keyword>